<dbReference type="PIRSF" id="PIRSF000429">
    <property type="entry name" value="Ac-CoA_Ac_transf"/>
    <property type="match status" value="1"/>
</dbReference>
<reference evidence="10" key="1">
    <citation type="journal article" date="2019" name="Int. J. Syst. Evol. Microbiol.">
        <title>The Global Catalogue of Microorganisms (GCM) 10K type strain sequencing project: providing services to taxonomists for standard genome sequencing and annotation.</title>
        <authorList>
            <consortium name="The Broad Institute Genomics Platform"/>
            <consortium name="The Broad Institute Genome Sequencing Center for Infectious Disease"/>
            <person name="Wu L."/>
            <person name="Ma J."/>
        </authorList>
    </citation>
    <scope>NUCLEOTIDE SEQUENCE [LARGE SCALE GENOMIC DNA]</scope>
    <source>
        <strain evidence="10">JCM 10411</strain>
    </source>
</reference>
<name>A0ABW1DZX3_9ACTN</name>
<dbReference type="InterPro" id="IPR020613">
    <property type="entry name" value="Thiolase_CS"/>
</dbReference>
<evidence type="ECO:0000259" key="7">
    <source>
        <dbReference type="Pfam" id="PF00108"/>
    </source>
</evidence>
<dbReference type="InterPro" id="IPR016039">
    <property type="entry name" value="Thiolase-like"/>
</dbReference>
<dbReference type="InterPro" id="IPR002155">
    <property type="entry name" value="Thiolase"/>
</dbReference>
<feature type="domain" description="Thiolase N-terminal" evidence="7">
    <location>
        <begin position="8"/>
        <end position="264"/>
    </location>
</feature>
<keyword evidence="3 6" id="KW-0808">Transferase</keyword>
<dbReference type="SUPFAM" id="SSF53901">
    <property type="entry name" value="Thiolase-like"/>
    <property type="match status" value="2"/>
</dbReference>
<organism evidence="9 10">
    <name type="scientific">Streptomyces chlorus</name>
    <dbReference type="NCBI Taxonomy" id="887452"/>
    <lineage>
        <taxon>Bacteria</taxon>
        <taxon>Bacillati</taxon>
        <taxon>Actinomycetota</taxon>
        <taxon>Actinomycetes</taxon>
        <taxon>Kitasatosporales</taxon>
        <taxon>Streptomycetaceae</taxon>
        <taxon>Streptomyces</taxon>
    </lineage>
</organism>
<feature type="domain" description="Thiolase C-terminal" evidence="8">
    <location>
        <begin position="275"/>
        <end position="394"/>
    </location>
</feature>
<dbReference type="RefSeq" id="WP_381364531.1">
    <property type="nucleotide sequence ID" value="NZ_JBHSOA010000042.1"/>
</dbReference>
<dbReference type="InterPro" id="IPR020617">
    <property type="entry name" value="Thiolase_C"/>
</dbReference>
<dbReference type="PANTHER" id="PTHR18919">
    <property type="entry name" value="ACETYL-COA C-ACYLTRANSFERASE"/>
    <property type="match status" value="1"/>
</dbReference>
<dbReference type="InterPro" id="IPR020616">
    <property type="entry name" value="Thiolase_N"/>
</dbReference>
<evidence type="ECO:0000256" key="6">
    <source>
        <dbReference type="RuleBase" id="RU003557"/>
    </source>
</evidence>
<dbReference type="Pfam" id="PF02803">
    <property type="entry name" value="Thiolase_C"/>
    <property type="match status" value="1"/>
</dbReference>
<evidence type="ECO:0000256" key="4">
    <source>
        <dbReference type="ARBA" id="ARBA00023315"/>
    </source>
</evidence>
<dbReference type="NCBIfam" id="TIGR01930">
    <property type="entry name" value="AcCoA-C-Actrans"/>
    <property type="match status" value="1"/>
</dbReference>
<comment type="caution">
    <text evidence="9">The sequence shown here is derived from an EMBL/GenBank/DDBJ whole genome shotgun (WGS) entry which is preliminary data.</text>
</comment>
<evidence type="ECO:0000256" key="2">
    <source>
        <dbReference type="ARBA" id="ARBA00012705"/>
    </source>
</evidence>
<evidence type="ECO:0000256" key="5">
    <source>
        <dbReference type="ARBA" id="ARBA00040529"/>
    </source>
</evidence>
<dbReference type="Proteomes" id="UP001596180">
    <property type="component" value="Unassembled WGS sequence"/>
</dbReference>
<keyword evidence="10" id="KW-1185">Reference proteome</keyword>
<dbReference type="PROSITE" id="PS00737">
    <property type="entry name" value="THIOLASE_2"/>
    <property type="match status" value="1"/>
</dbReference>
<protein>
    <recommendedName>
        <fullName evidence="5">Probable acetyl-CoA acetyltransferase</fullName>
        <ecNumber evidence="2">2.3.1.9</ecNumber>
    </recommendedName>
</protein>
<evidence type="ECO:0000313" key="10">
    <source>
        <dbReference type="Proteomes" id="UP001596180"/>
    </source>
</evidence>
<dbReference type="CDD" id="cd00751">
    <property type="entry name" value="thiolase"/>
    <property type="match status" value="1"/>
</dbReference>
<keyword evidence="4 6" id="KW-0012">Acyltransferase</keyword>
<evidence type="ECO:0000256" key="3">
    <source>
        <dbReference type="ARBA" id="ARBA00022679"/>
    </source>
</evidence>
<dbReference type="PANTHER" id="PTHR18919:SF107">
    <property type="entry name" value="ACETYL-COA ACETYLTRANSFERASE, CYTOSOLIC"/>
    <property type="match status" value="1"/>
</dbReference>
<dbReference type="InterPro" id="IPR020610">
    <property type="entry name" value="Thiolase_AS"/>
</dbReference>
<dbReference type="EMBL" id="JBHSOA010000042">
    <property type="protein sequence ID" value="MFC5853875.1"/>
    <property type="molecule type" value="Genomic_DNA"/>
</dbReference>
<dbReference type="EC" id="2.3.1.9" evidence="2"/>
<gene>
    <name evidence="9" type="ORF">ACFPZI_19320</name>
</gene>
<accession>A0ABW1DZX3</accession>
<proteinExistence type="inferred from homology"/>
<evidence type="ECO:0000313" key="9">
    <source>
        <dbReference type="EMBL" id="MFC5853875.1"/>
    </source>
</evidence>
<dbReference type="Pfam" id="PF00108">
    <property type="entry name" value="Thiolase_N"/>
    <property type="match status" value="1"/>
</dbReference>
<dbReference type="PROSITE" id="PS00099">
    <property type="entry name" value="THIOLASE_3"/>
    <property type="match status" value="1"/>
</dbReference>
<dbReference type="Gene3D" id="3.40.47.10">
    <property type="match status" value="1"/>
</dbReference>
<evidence type="ECO:0000256" key="1">
    <source>
        <dbReference type="ARBA" id="ARBA00010982"/>
    </source>
</evidence>
<sequence length="401" mass="41266">MSDSYLYAAARTPFGKFSGALAEVRPDDLAAVAVTGALAKTPALDPAEIGDVVWGNANGAGEDNRNVGRMAVLLAGLPTSVPATTVNRLCGSSLDAAIIASRAIETGDVDIVLTGGVESMTRAPWVLPKPSRAFPAADVTAVSTTLGWRLVNQRMPKEWTVSLGEANEQLGDRFSIARERQDAFAARSHNLADDAWNAGFYDDLVVPVVTDRKGTTVTRDEGIRPGSTAEKLAGLKPVFRPDGVITAGNASPLSDGASAVLLGSGEAAARIGTDPVARIAGRGVSALDPQMFGYAPVEAANRALKGAGITWSDVAAVELNEAFAVQSLACVDAWDVDPEIVNAKGGAIALGHPLGASGGRLLGTLAHRLKESGQRWGVAAICIGVGQALAVVLENVSGGNR</sequence>
<comment type="similarity">
    <text evidence="1 6">Belongs to the thiolase-like superfamily. Thiolase family.</text>
</comment>
<evidence type="ECO:0000259" key="8">
    <source>
        <dbReference type="Pfam" id="PF02803"/>
    </source>
</evidence>